<protein>
    <submittedName>
        <fullName evidence="2">Uncharacterized protein</fullName>
    </submittedName>
</protein>
<dbReference type="AlphaFoldDB" id="A0A4D4MF51"/>
<proteinExistence type="predicted"/>
<gene>
    <name evidence="2" type="ORF">SAV31267_000680</name>
</gene>
<feature type="region of interest" description="Disordered" evidence="1">
    <location>
        <begin position="1"/>
        <end position="44"/>
    </location>
</feature>
<organism evidence="2 3">
    <name type="scientific">Streptomyces avermitilis</name>
    <dbReference type="NCBI Taxonomy" id="33903"/>
    <lineage>
        <taxon>Bacteria</taxon>
        <taxon>Bacillati</taxon>
        <taxon>Actinomycetota</taxon>
        <taxon>Actinomycetes</taxon>
        <taxon>Kitasatosporales</taxon>
        <taxon>Streptomycetaceae</taxon>
        <taxon>Streptomyces</taxon>
    </lineage>
</organism>
<dbReference type="Proteomes" id="UP000299211">
    <property type="component" value="Unassembled WGS sequence"/>
</dbReference>
<name>A0A4D4MF51_STRAX</name>
<evidence type="ECO:0000313" key="3">
    <source>
        <dbReference type="Proteomes" id="UP000299211"/>
    </source>
</evidence>
<reference evidence="2 3" key="1">
    <citation type="submission" date="2019-04" db="EMBL/GenBank/DDBJ databases">
        <title>Draft genome sequences of Streptomyces avermitilis ATCC 31267.</title>
        <authorList>
            <person name="Komaki H."/>
            <person name="Tamura T."/>
            <person name="Hosoyama A."/>
        </authorList>
    </citation>
    <scope>NUCLEOTIDE SEQUENCE [LARGE SCALE GENOMIC DNA]</scope>
    <source>
        <strain evidence="2 3">ATCC 31267</strain>
    </source>
</reference>
<evidence type="ECO:0000256" key="1">
    <source>
        <dbReference type="SAM" id="MobiDB-lite"/>
    </source>
</evidence>
<comment type="caution">
    <text evidence="2">The sequence shown here is derived from an EMBL/GenBank/DDBJ whole genome shotgun (WGS) entry which is preliminary data.</text>
</comment>
<sequence length="232" mass="24689">MELVSDLNGELRAGSRRRSRNPHSASRENPPPSGGGEVKTSPASFRDQANWSDGYYELAIEVGSTDDARLQAVLSALWSAANVQGCFGQSDREPEEQDAVPCTVASLAEFGHLYGRVRLPTGQLVVCGCVAVRGGDESSDWLDLYVPVGALDHAGVAYWDGRPFFRSAATDDWLAAVGAEAFRSASFSLGVIGFEASGCTSASTMAGRLPEERDIGYLLPRGEVLHYGAANT</sequence>
<accession>A0A4D4MF51</accession>
<evidence type="ECO:0000313" key="2">
    <source>
        <dbReference type="EMBL" id="GDY70583.1"/>
    </source>
</evidence>
<dbReference type="EMBL" id="BJHY01000001">
    <property type="protein sequence ID" value="GDY70583.1"/>
    <property type="molecule type" value="Genomic_DNA"/>
</dbReference>